<reference evidence="11 12" key="1">
    <citation type="journal article" date="2018" name="Mol. Biol. Evol.">
        <title>Broad Genomic Sampling Reveals a Smut Pathogenic Ancestry of the Fungal Clade Ustilaginomycotina.</title>
        <authorList>
            <person name="Kijpornyongpan T."/>
            <person name="Mondo S.J."/>
            <person name="Barry K."/>
            <person name="Sandor L."/>
            <person name="Lee J."/>
            <person name="Lipzen A."/>
            <person name="Pangilinan J."/>
            <person name="LaButti K."/>
            <person name="Hainaut M."/>
            <person name="Henrissat B."/>
            <person name="Grigoriev I.V."/>
            <person name="Spatafora J.W."/>
            <person name="Aime M.C."/>
        </authorList>
    </citation>
    <scope>NUCLEOTIDE SEQUENCE [LARGE SCALE GENOMIC DNA]</scope>
    <source>
        <strain evidence="11 12">MCA 4718</strain>
    </source>
</reference>
<evidence type="ECO:0000256" key="6">
    <source>
        <dbReference type="ARBA" id="ARBA00023192"/>
    </source>
</evidence>
<dbReference type="FunFam" id="3.40.640.10:FF:000009">
    <property type="entry name" value="Cystathionine gamma-synthase homolog"/>
    <property type="match status" value="1"/>
</dbReference>
<keyword evidence="5 8" id="KW-0663">Pyridoxal phosphate</keyword>
<evidence type="ECO:0000256" key="10">
    <source>
        <dbReference type="SAM" id="MobiDB-lite"/>
    </source>
</evidence>
<comment type="similarity">
    <text evidence="3 9">Belongs to the trans-sulfuration enzymes family.</text>
</comment>
<dbReference type="InterPro" id="IPR000277">
    <property type="entry name" value="Cys/Met-Metab_PyrdxlP-dep_enz"/>
</dbReference>
<evidence type="ECO:0000313" key="11">
    <source>
        <dbReference type="EMBL" id="PWN20292.1"/>
    </source>
</evidence>
<comment type="pathway">
    <text evidence="2">Amino-acid biosynthesis; L-cysteine biosynthesis; L-cysteine from L-homocysteine and L-serine: step 2/2.</text>
</comment>
<dbReference type="EMBL" id="KZ819328">
    <property type="protein sequence ID" value="PWN20292.1"/>
    <property type="molecule type" value="Genomic_DNA"/>
</dbReference>
<name>A0A316U4W8_9BASI</name>
<dbReference type="PIRSF" id="PIRSF001434">
    <property type="entry name" value="CGS"/>
    <property type="match status" value="1"/>
</dbReference>
<dbReference type="Proteomes" id="UP000245942">
    <property type="component" value="Unassembled WGS sequence"/>
</dbReference>
<feature type="region of interest" description="Disordered" evidence="10">
    <location>
        <begin position="450"/>
        <end position="470"/>
    </location>
</feature>
<dbReference type="GO" id="GO:0005737">
    <property type="term" value="C:cytoplasm"/>
    <property type="evidence" value="ECO:0007669"/>
    <property type="project" value="TreeGrafter"/>
</dbReference>
<dbReference type="GO" id="GO:0019346">
    <property type="term" value="P:transsulfuration"/>
    <property type="evidence" value="ECO:0007669"/>
    <property type="project" value="InterPro"/>
</dbReference>
<dbReference type="PANTHER" id="PTHR11808">
    <property type="entry name" value="TRANS-SULFURATION ENZYME FAMILY MEMBER"/>
    <property type="match status" value="1"/>
</dbReference>
<dbReference type="RefSeq" id="XP_025347452.1">
    <property type="nucleotide sequence ID" value="XM_025492613.1"/>
</dbReference>
<dbReference type="InterPro" id="IPR015422">
    <property type="entry name" value="PyrdxlP-dep_Trfase_small"/>
</dbReference>
<dbReference type="CDD" id="cd00614">
    <property type="entry name" value="CGS_like"/>
    <property type="match status" value="1"/>
</dbReference>
<dbReference type="PANTHER" id="PTHR11808:SF15">
    <property type="entry name" value="CYSTATHIONINE GAMMA-LYASE"/>
    <property type="match status" value="1"/>
</dbReference>
<evidence type="ECO:0000313" key="12">
    <source>
        <dbReference type="Proteomes" id="UP000245942"/>
    </source>
</evidence>
<evidence type="ECO:0000256" key="4">
    <source>
        <dbReference type="ARBA" id="ARBA00012085"/>
    </source>
</evidence>
<protein>
    <recommendedName>
        <fullName evidence="4">cystathionine gamma-lyase</fullName>
        <ecNumber evidence="4">4.4.1.1</ecNumber>
    </recommendedName>
    <alternativeName>
        <fullName evidence="7">Gamma-cystathionase</fullName>
    </alternativeName>
</protein>
<evidence type="ECO:0000256" key="3">
    <source>
        <dbReference type="ARBA" id="ARBA00009077"/>
    </source>
</evidence>
<sequence>MSPSASATAAPLAAGAPAPNGNGASSAAHSHLNASAAASNGLRFDTLAIHKGSEPEPATGAIIPSITLATAYRQSTAGISGADGFDYTRFGNPNRNSLEANLAALEGAKHAFAFSSGTAVTTAILSSIPNGSHVVSVADVYGGTHKILTQIVNETNAIKTTFVDLDSNGLKERLTKAITPETKLIWLETPTNPTLRLVDLPLVSQIVKAIDPSIKIAVDGTFMSPYYQNPLSLGADVVSHSATKFLNGHTDVLLGVAVTNDETIAKKLKFVQSSLGAVPSPFDCWLVLRGLKTLPVRMREHGRNALRIAKYLEKHPGIKDVIYPGLPSHPSFALAKKQISPRALRAQVDDGIDIEQGLQYSGMLSFRIDCDPTDPSVGSDVLKELNVITLALSLGGVESLIEQPSTMTHWMVPLEERLALGIGHDLIRLSVGLEDPRDLEEDLDQALTKVLGKSATQPAAETNKKRKADA</sequence>
<dbReference type="EC" id="4.4.1.1" evidence="4"/>
<dbReference type="Gene3D" id="3.40.640.10">
    <property type="entry name" value="Type I PLP-dependent aspartate aminotransferase-like (Major domain)"/>
    <property type="match status" value="1"/>
</dbReference>
<accession>A0A316U4W8</accession>
<evidence type="ECO:0000256" key="5">
    <source>
        <dbReference type="ARBA" id="ARBA00022898"/>
    </source>
</evidence>
<dbReference type="SUPFAM" id="SSF53383">
    <property type="entry name" value="PLP-dependent transferases"/>
    <property type="match status" value="1"/>
</dbReference>
<gene>
    <name evidence="11" type="ORF">BCV69DRAFT_283168</name>
</gene>
<dbReference type="GO" id="GO:0004123">
    <property type="term" value="F:cystathionine gamma-lyase activity"/>
    <property type="evidence" value="ECO:0007669"/>
    <property type="project" value="TreeGrafter"/>
</dbReference>
<evidence type="ECO:0000256" key="9">
    <source>
        <dbReference type="RuleBase" id="RU362118"/>
    </source>
</evidence>
<dbReference type="STRING" id="1684307.A0A316U4W8"/>
<evidence type="ECO:0000256" key="7">
    <source>
        <dbReference type="ARBA" id="ARBA00029853"/>
    </source>
</evidence>
<dbReference type="GO" id="GO:0019343">
    <property type="term" value="P:cysteine biosynthetic process via cystathionine"/>
    <property type="evidence" value="ECO:0007669"/>
    <property type="project" value="TreeGrafter"/>
</dbReference>
<dbReference type="Pfam" id="PF01053">
    <property type="entry name" value="Cys_Met_Meta_PP"/>
    <property type="match status" value="1"/>
</dbReference>
<keyword evidence="6" id="KW-0198">Cysteine biosynthesis</keyword>
<dbReference type="InterPro" id="IPR015424">
    <property type="entry name" value="PyrdxlP-dep_Trfase"/>
</dbReference>
<dbReference type="GO" id="GO:0030170">
    <property type="term" value="F:pyridoxal phosphate binding"/>
    <property type="evidence" value="ECO:0007669"/>
    <property type="project" value="InterPro"/>
</dbReference>
<feature type="modified residue" description="N6-(pyridoxal phosphate)lysine" evidence="8">
    <location>
        <position position="244"/>
    </location>
</feature>
<dbReference type="GeneID" id="37014347"/>
<comment type="cofactor">
    <cofactor evidence="1 9">
        <name>pyridoxal 5'-phosphate</name>
        <dbReference type="ChEBI" id="CHEBI:597326"/>
    </cofactor>
</comment>
<keyword evidence="6" id="KW-0028">Amino-acid biosynthesis</keyword>
<dbReference type="Gene3D" id="3.90.1150.10">
    <property type="entry name" value="Aspartate Aminotransferase, domain 1"/>
    <property type="match status" value="1"/>
</dbReference>
<proteinExistence type="inferred from homology"/>
<dbReference type="AlphaFoldDB" id="A0A316U4W8"/>
<organism evidence="11 12">
    <name type="scientific">Pseudomicrostroma glucosiphilum</name>
    <dbReference type="NCBI Taxonomy" id="1684307"/>
    <lineage>
        <taxon>Eukaryota</taxon>
        <taxon>Fungi</taxon>
        <taxon>Dikarya</taxon>
        <taxon>Basidiomycota</taxon>
        <taxon>Ustilaginomycotina</taxon>
        <taxon>Exobasidiomycetes</taxon>
        <taxon>Microstromatales</taxon>
        <taxon>Microstromatales incertae sedis</taxon>
        <taxon>Pseudomicrostroma</taxon>
    </lineage>
</organism>
<keyword evidence="12" id="KW-1185">Reference proteome</keyword>
<dbReference type="InterPro" id="IPR015421">
    <property type="entry name" value="PyrdxlP-dep_Trfase_major"/>
</dbReference>
<dbReference type="OrthoDB" id="3512640at2759"/>
<evidence type="ECO:0000256" key="1">
    <source>
        <dbReference type="ARBA" id="ARBA00001933"/>
    </source>
</evidence>
<evidence type="ECO:0000256" key="8">
    <source>
        <dbReference type="PIRSR" id="PIRSR001434-2"/>
    </source>
</evidence>
<evidence type="ECO:0000256" key="2">
    <source>
        <dbReference type="ARBA" id="ARBA00005038"/>
    </source>
</evidence>